<keyword evidence="2" id="KW-0472">Membrane</keyword>
<name>S9W6V2_9TRYP</name>
<keyword evidence="2" id="KW-0812">Transmembrane</keyword>
<sequence>MPRPFRCLGPGPLLSLSTARASRVRSRTPSVSSTWRRTRSSTPGTRSRTSRTPTQFKDAVNTLRAMQVSDKIFGEGQKLPKNWLVPLAACLAAHAVILIAGLQYYYGVHMPANNPTWRKVVNKEWEEAINTSPWDHMSHVWQYSDNYAAVLGDIAAPGPRRFYIPA</sequence>
<dbReference type="OrthoDB" id="268402at2759"/>
<evidence type="ECO:0000256" key="2">
    <source>
        <dbReference type="SAM" id="Phobius"/>
    </source>
</evidence>
<protein>
    <submittedName>
        <fullName evidence="3">Cytochrome c oxidase VII</fullName>
    </submittedName>
</protein>
<dbReference type="Proteomes" id="UP000015354">
    <property type="component" value="Unassembled WGS sequence"/>
</dbReference>
<dbReference type="EMBL" id="ATMH01001297">
    <property type="protein sequence ID" value="EPY35006.1"/>
    <property type="molecule type" value="Genomic_DNA"/>
</dbReference>
<feature type="region of interest" description="Disordered" evidence="1">
    <location>
        <begin position="25"/>
        <end position="53"/>
    </location>
</feature>
<evidence type="ECO:0000256" key="1">
    <source>
        <dbReference type="SAM" id="MobiDB-lite"/>
    </source>
</evidence>
<feature type="transmembrane region" description="Helical" evidence="2">
    <location>
        <begin position="83"/>
        <end position="106"/>
    </location>
</feature>
<dbReference type="AlphaFoldDB" id="S9W6V2"/>
<accession>S9W6V2</accession>
<evidence type="ECO:0000313" key="4">
    <source>
        <dbReference type="Proteomes" id="UP000015354"/>
    </source>
</evidence>
<keyword evidence="4" id="KW-1185">Reference proteome</keyword>
<keyword evidence="2" id="KW-1133">Transmembrane helix</keyword>
<comment type="caution">
    <text evidence="3">The sequence shown here is derived from an EMBL/GenBank/DDBJ whole genome shotgun (WGS) entry which is preliminary data.</text>
</comment>
<organism evidence="3 4">
    <name type="scientific">Strigomonas culicis</name>
    <dbReference type="NCBI Taxonomy" id="28005"/>
    <lineage>
        <taxon>Eukaryota</taxon>
        <taxon>Discoba</taxon>
        <taxon>Euglenozoa</taxon>
        <taxon>Kinetoplastea</taxon>
        <taxon>Metakinetoplastina</taxon>
        <taxon>Trypanosomatida</taxon>
        <taxon>Trypanosomatidae</taxon>
        <taxon>Strigomonadinae</taxon>
        <taxon>Strigomonas</taxon>
    </lineage>
</organism>
<gene>
    <name evidence="3" type="ORF">STCU_01297</name>
</gene>
<evidence type="ECO:0000313" key="3">
    <source>
        <dbReference type="EMBL" id="EPY35006.1"/>
    </source>
</evidence>
<reference evidence="3 4" key="1">
    <citation type="journal article" date="2013" name="PLoS ONE">
        <title>Predicting the Proteins of Angomonas deanei, Strigomonas culicis and Their Respective Endosymbionts Reveals New Aspects of the Trypanosomatidae Family.</title>
        <authorList>
            <person name="Motta M.C."/>
            <person name="Martins A.C."/>
            <person name="de Souza S.S."/>
            <person name="Catta-Preta C.M."/>
            <person name="Silva R."/>
            <person name="Klein C.C."/>
            <person name="de Almeida L.G."/>
            <person name="de Lima Cunha O."/>
            <person name="Ciapina L.P."/>
            <person name="Brocchi M."/>
            <person name="Colabardini A.C."/>
            <person name="de Araujo Lima B."/>
            <person name="Machado C.R."/>
            <person name="de Almeida Soares C.M."/>
            <person name="Probst C.M."/>
            <person name="de Menezes C.B."/>
            <person name="Thompson C.E."/>
            <person name="Bartholomeu D.C."/>
            <person name="Gradia D.F."/>
            <person name="Pavoni D.P."/>
            <person name="Grisard E.C."/>
            <person name="Fantinatti-Garboggini F."/>
            <person name="Marchini F.K."/>
            <person name="Rodrigues-Luiz G.F."/>
            <person name="Wagner G."/>
            <person name="Goldman G.H."/>
            <person name="Fietto J.L."/>
            <person name="Elias M.C."/>
            <person name="Goldman M.H."/>
            <person name="Sagot M.F."/>
            <person name="Pereira M."/>
            <person name="Stoco P.H."/>
            <person name="de Mendonca-Neto R.P."/>
            <person name="Teixeira S.M."/>
            <person name="Maciel T.E."/>
            <person name="de Oliveira Mendes T.A."/>
            <person name="Urmenyi T.P."/>
            <person name="de Souza W."/>
            <person name="Schenkman S."/>
            <person name="de Vasconcelos A.T."/>
        </authorList>
    </citation>
    <scope>NUCLEOTIDE SEQUENCE [LARGE SCALE GENOMIC DNA]</scope>
</reference>
<proteinExistence type="predicted"/>